<dbReference type="Pfam" id="PF04183">
    <property type="entry name" value="IucA_IucC"/>
    <property type="match status" value="1"/>
</dbReference>
<proteinExistence type="inferred from homology"/>
<gene>
    <name evidence="5" type="ORF">JOD45_000717</name>
</gene>
<accession>A0ABS2PYG9</accession>
<sequence length="600" mass="70287">MPSVQDLEKVLNKQIWLDVNRHMLAKMISEFMYEDMIHPDVIEENDQEKLYELVISPEKKYRYKAADRLFDSFDINPDSIIVNQNSHWQKAESAIEFLLDIQPMIGMSSETAGHLIKELNHTLLADAHILAKQQKGSDELVDTDYVWLEGEMTGHPWITYNKGRIGFSYEDYLTFAPENQQQVQLFWIAVHKEKATFHSVKGLTYDRLVKNELREETIQSFTDQLKKRGVSAQDYYFLPIHDWQWKNMIVQNFAEDLAQLDIIPLGKGEDMYLPQQSIRTFANITHKEKHHVKLPMSILNTLVYRGLPSERTVIAPKITEYIKGIYDKDPFLKEQCRVILPGEAASINYDHQYYKQLDGVPYQYLEMLGSIWRESIYTYLEEGERAITLAALLHIDRQGKPFVSSLIEKSGISAEDWIKQMFNVMLPPLLHYLYQYGTVFSPHGQNTILVIKDYKPHRLAIKDYVDDVNISDQPLPELEVLTEDLKAVLRSEPPEGLTQFIITGLFICHYRYLCSILVKHHRLDEKTFWGELVRTILNYQEQFPELQARFELFNLFKPRITKLCLNRNRMVDYGYTEGDDRPHASEYGKVRNALYDVQKE</sequence>
<comment type="pathway">
    <text evidence="1">Siderophore biosynthesis.</text>
</comment>
<evidence type="ECO:0000256" key="2">
    <source>
        <dbReference type="ARBA" id="ARBA00007832"/>
    </source>
</evidence>
<reference evidence="5 6" key="1">
    <citation type="submission" date="2021-01" db="EMBL/GenBank/DDBJ databases">
        <title>Genomic Encyclopedia of Type Strains, Phase IV (KMG-IV): sequencing the most valuable type-strain genomes for metagenomic binning, comparative biology and taxonomic classification.</title>
        <authorList>
            <person name="Goeker M."/>
        </authorList>
    </citation>
    <scope>NUCLEOTIDE SEQUENCE [LARGE SCALE GENOMIC DNA]</scope>
    <source>
        <strain evidence="5 6">DSM 28236</strain>
    </source>
</reference>
<dbReference type="InterPro" id="IPR037455">
    <property type="entry name" value="LucA/IucC-like"/>
</dbReference>
<dbReference type="Proteomes" id="UP000808914">
    <property type="component" value="Unassembled WGS sequence"/>
</dbReference>
<comment type="similarity">
    <text evidence="2">Belongs to the IucA/IucC family.</text>
</comment>
<dbReference type="InterPro" id="IPR007310">
    <property type="entry name" value="Aerobactin_biosyn_IucA/IucC_N"/>
</dbReference>
<dbReference type="Gene3D" id="1.10.510.40">
    <property type="match status" value="1"/>
</dbReference>
<dbReference type="Gene3D" id="3.30.310.280">
    <property type="match status" value="1"/>
</dbReference>
<evidence type="ECO:0000259" key="4">
    <source>
        <dbReference type="Pfam" id="PF06276"/>
    </source>
</evidence>
<dbReference type="InterPro" id="IPR022770">
    <property type="entry name" value="IucA/IucC-like_C"/>
</dbReference>
<dbReference type="Gene3D" id="6.10.250.3370">
    <property type="match status" value="1"/>
</dbReference>
<evidence type="ECO:0000313" key="6">
    <source>
        <dbReference type="Proteomes" id="UP000808914"/>
    </source>
</evidence>
<dbReference type="RefSeq" id="WP_205002489.1">
    <property type="nucleotide sequence ID" value="NZ_JAFBER010000003.1"/>
</dbReference>
<keyword evidence="6" id="KW-1185">Reference proteome</keyword>
<evidence type="ECO:0000313" key="5">
    <source>
        <dbReference type="EMBL" id="MBM7644524.1"/>
    </source>
</evidence>
<protein>
    <submittedName>
        <fullName evidence="5">Siderophore synthetase component</fullName>
    </submittedName>
</protein>
<feature type="domain" description="Aerobactin siderophore biosynthesis IucA/IucC-like C-terminal" evidence="4">
    <location>
        <begin position="415"/>
        <end position="576"/>
    </location>
</feature>
<evidence type="ECO:0000259" key="3">
    <source>
        <dbReference type="Pfam" id="PF04183"/>
    </source>
</evidence>
<comment type="caution">
    <text evidence="5">The sequence shown here is derived from an EMBL/GenBank/DDBJ whole genome shotgun (WGS) entry which is preliminary data.</text>
</comment>
<name>A0ABS2PYG9_9BACL</name>
<dbReference type="PANTHER" id="PTHR34384:SF6">
    <property type="entry name" value="STAPHYLOFERRIN B SYNTHASE"/>
    <property type="match status" value="1"/>
</dbReference>
<feature type="domain" description="Aerobactin siderophore biosynthesis IucA/IucC N-terminal" evidence="3">
    <location>
        <begin position="145"/>
        <end position="394"/>
    </location>
</feature>
<evidence type="ECO:0000256" key="1">
    <source>
        <dbReference type="ARBA" id="ARBA00004924"/>
    </source>
</evidence>
<dbReference type="EMBL" id="JAFBER010000003">
    <property type="protein sequence ID" value="MBM7644524.1"/>
    <property type="molecule type" value="Genomic_DNA"/>
</dbReference>
<dbReference type="Pfam" id="PF06276">
    <property type="entry name" value="FhuF"/>
    <property type="match status" value="1"/>
</dbReference>
<organism evidence="5 6">
    <name type="scientific">Scopulibacillus daqui</name>
    <dbReference type="NCBI Taxonomy" id="1469162"/>
    <lineage>
        <taxon>Bacteria</taxon>
        <taxon>Bacillati</taxon>
        <taxon>Bacillota</taxon>
        <taxon>Bacilli</taxon>
        <taxon>Bacillales</taxon>
        <taxon>Sporolactobacillaceae</taxon>
        <taxon>Scopulibacillus</taxon>
    </lineage>
</organism>
<dbReference type="PANTHER" id="PTHR34384">
    <property type="entry name" value="L-2,3-DIAMINOPROPANOATE--CITRATE LIGASE"/>
    <property type="match status" value="1"/>
</dbReference>